<keyword evidence="5" id="KW-0732">Signal</keyword>
<dbReference type="InterPro" id="IPR001087">
    <property type="entry name" value="GDSL"/>
</dbReference>
<evidence type="ECO:0000256" key="5">
    <source>
        <dbReference type="SAM" id="SignalP"/>
    </source>
</evidence>
<evidence type="ECO:0000256" key="3">
    <source>
        <dbReference type="ARBA" id="ARBA00022963"/>
    </source>
</evidence>
<comment type="similarity">
    <text evidence="1">Belongs to the 'GDSL' lipolytic enzyme family.</text>
</comment>
<dbReference type="PANTHER" id="PTHR46020:SF4">
    <property type="entry name" value="OS04G0650200 PROTEIN"/>
    <property type="match status" value="1"/>
</dbReference>
<evidence type="ECO:0000256" key="1">
    <source>
        <dbReference type="ARBA" id="ARBA00008668"/>
    </source>
</evidence>
<keyword evidence="2" id="KW-0378">Hydrolase</keyword>
<dbReference type="EMBL" id="OX451738">
    <property type="protein sequence ID" value="CAI8604053.1"/>
    <property type="molecule type" value="Genomic_DNA"/>
</dbReference>
<evidence type="ECO:0000256" key="4">
    <source>
        <dbReference type="ARBA" id="ARBA00023098"/>
    </source>
</evidence>
<evidence type="ECO:0000313" key="7">
    <source>
        <dbReference type="Proteomes" id="UP001157006"/>
    </source>
</evidence>
<dbReference type="Proteomes" id="UP001157006">
    <property type="component" value="Chromosome 3"/>
</dbReference>
<accession>A0AAV1A339</accession>
<evidence type="ECO:0000313" key="6">
    <source>
        <dbReference type="EMBL" id="CAI8604053.1"/>
    </source>
</evidence>
<organism evidence="6 7">
    <name type="scientific">Vicia faba</name>
    <name type="common">Broad bean</name>
    <name type="synonym">Faba vulgaris</name>
    <dbReference type="NCBI Taxonomy" id="3906"/>
    <lineage>
        <taxon>Eukaryota</taxon>
        <taxon>Viridiplantae</taxon>
        <taxon>Streptophyta</taxon>
        <taxon>Embryophyta</taxon>
        <taxon>Tracheophyta</taxon>
        <taxon>Spermatophyta</taxon>
        <taxon>Magnoliopsida</taxon>
        <taxon>eudicotyledons</taxon>
        <taxon>Gunneridae</taxon>
        <taxon>Pentapetalae</taxon>
        <taxon>rosids</taxon>
        <taxon>fabids</taxon>
        <taxon>Fabales</taxon>
        <taxon>Fabaceae</taxon>
        <taxon>Papilionoideae</taxon>
        <taxon>50 kb inversion clade</taxon>
        <taxon>NPAAA clade</taxon>
        <taxon>Hologalegina</taxon>
        <taxon>IRL clade</taxon>
        <taxon>Fabeae</taxon>
        <taxon>Vicia</taxon>
    </lineage>
</organism>
<dbReference type="Gene3D" id="3.40.50.1110">
    <property type="entry name" value="SGNH hydrolase"/>
    <property type="match status" value="1"/>
</dbReference>
<evidence type="ECO:0000256" key="2">
    <source>
        <dbReference type="ARBA" id="ARBA00022801"/>
    </source>
</evidence>
<feature type="chain" id="PRO_5043998746" description="GDSL esterase/lipase" evidence="5">
    <location>
        <begin position="27"/>
        <end position="356"/>
    </location>
</feature>
<name>A0AAV1A339_VICFA</name>
<keyword evidence="4" id="KW-0443">Lipid metabolism</keyword>
<protein>
    <recommendedName>
        <fullName evidence="8">GDSL esterase/lipase</fullName>
    </recommendedName>
</protein>
<feature type="signal peptide" evidence="5">
    <location>
        <begin position="1"/>
        <end position="26"/>
    </location>
</feature>
<dbReference type="Pfam" id="PF00657">
    <property type="entry name" value="Lipase_GDSL"/>
    <property type="match status" value="1"/>
</dbReference>
<reference evidence="6 7" key="1">
    <citation type="submission" date="2023-01" db="EMBL/GenBank/DDBJ databases">
        <authorList>
            <person name="Kreplak J."/>
        </authorList>
    </citation>
    <scope>NUCLEOTIDE SEQUENCE [LARGE SCALE GENOMIC DNA]</scope>
</reference>
<dbReference type="SUPFAM" id="SSF52266">
    <property type="entry name" value="SGNH hydrolase"/>
    <property type="match status" value="1"/>
</dbReference>
<sequence length="356" mass="39578">MAKQLAITFLPLLVLLLLLFTSTTEMVEGSKKTYGVYDNNKSVKLFVFGDSYVDTGNFLDSPSYRPPYGMTYPGKSAGRFSDGRVLSDYIASFLKIETPTPYSLKNSSNLQYGINFAHGGVGIFETLTKGPNMTVQIDSLENLIKQNVYTKQDLESSVALVAVSGNDYTAFLAKNKSIIEIKSFTETLIKQISINVQRIHNLGVNKIAIGLLEPIGCLPQITVVTFHLSCVDPLNLVAQNHNEVLLQTVKQLNQQVGKSVFVTLDLYNAFLSTIEMMQENQEDDSKLLNPLLKPCCNGEGFKNSCGVVDDNGEKRYSLCDKPEDSFFWDYVHPSQNGWNSVYQQLQSSLGQLIEKS</sequence>
<dbReference type="GO" id="GO:0016042">
    <property type="term" value="P:lipid catabolic process"/>
    <property type="evidence" value="ECO:0007669"/>
    <property type="project" value="UniProtKB-KW"/>
</dbReference>
<dbReference type="AlphaFoldDB" id="A0AAV1A339"/>
<proteinExistence type="inferred from homology"/>
<dbReference type="PANTHER" id="PTHR46020">
    <property type="entry name" value="OSJNBB0059K02.9 PROTEIN"/>
    <property type="match status" value="1"/>
</dbReference>
<keyword evidence="3" id="KW-0442">Lipid degradation</keyword>
<keyword evidence="7" id="KW-1185">Reference proteome</keyword>
<dbReference type="GO" id="GO:0016788">
    <property type="term" value="F:hydrolase activity, acting on ester bonds"/>
    <property type="evidence" value="ECO:0007669"/>
    <property type="project" value="InterPro"/>
</dbReference>
<gene>
    <name evidence="6" type="ORF">VFH_III114200</name>
</gene>
<dbReference type="InterPro" id="IPR036514">
    <property type="entry name" value="SGNH_hydro_sf"/>
</dbReference>
<evidence type="ECO:0008006" key="8">
    <source>
        <dbReference type="Google" id="ProtNLM"/>
    </source>
</evidence>